<evidence type="ECO:0000313" key="4">
    <source>
        <dbReference type="Proteomes" id="UP000539372"/>
    </source>
</evidence>
<reference evidence="3 4" key="1">
    <citation type="submission" date="2020-04" db="EMBL/GenBank/DDBJ databases">
        <title>Rhodospirillaceae bacterium KN72 isolated from deep sea.</title>
        <authorList>
            <person name="Zhang D.-C."/>
        </authorList>
    </citation>
    <scope>NUCLEOTIDE SEQUENCE [LARGE SCALE GENOMIC DNA]</scope>
    <source>
        <strain evidence="3 4">KN72</strain>
    </source>
</reference>
<dbReference type="Proteomes" id="UP000539372">
    <property type="component" value="Unassembled WGS sequence"/>
</dbReference>
<feature type="domain" description="Amidohydrolase-related" evidence="2">
    <location>
        <begin position="2"/>
        <end position="273"/>
    </location>
</feature>
<dbReference type="Pfam" id="PF04909">
    <property type="entry name" value="Amidohydro_2"/>
    <property type="match status" value="1"/>
</dbReference>
<dbReference type="InterPro" id="IPR032466">
    <property type="entry name" value="Metal_Hydrolase"/>
</dbReference>
<dbReference type="PANTHER" id="PTHR43569">
    <property type="entry name" value="AMIDOHYDROLASE"/>
    <property type="match status" value="1"/>
</dbReference>
<dbReference type="SUPFAM" id="SSF51556">
    <property type="entry name" value="Metallo-dependent hydrolases"/>
    <property type="match status" value="1"/>
</dbReference>
<keyword evidence="3" id="KW-0378">Hydrolase</keyword>
<evidence type="ECO:0000313" key="3">
    <source>
        <dbReference type="EMBL" id="NMM43640.1"/>
    </source>
</evidence>
<keyword evidence="4" id="KW-1185">Reference proteome</keyword>
<protein>
    <submittedName>
        <fullName evidence="3">Amidohydrolase family protein</fullName>
    </submittedName>
</protein>
<dbReference type="GO" id="GO:0016787">
    <property type="term" value="F:hydrolase activity"/>
    <property type="evidence" value="ECO:0007669"/>
    <property type="project" value="UniProtKB-KW"/>
</dbReference>
<sequence length="276" mass="30451">MIDTHQHLILRDRFGYAWADTIPALSGRQFAPEDFDSATADCSIVGAVYMEAGVDDPDYRAEARHVARWVRSGRYLGQIASCRPEKPDLADWLDECASLGVIGFRRILHVMPDSLSQTETFLAGLREIGRRGYTFDLCVRADQHGIAANLLRACPDQQFVLDHCGNPDIADDAIEPWCQSLSALATFPHLAIKLSGITANARADQQETAHLSPYLDRVLDLFGANRVVWGSDWPVCTLGMGVARWISVSLDYLSTLSTAEREAIAATNAVRVYQAV</sequence>
<comment type="similarity">
    <text evidence="1">Belongs to the metallo-dependent hydrolases superfamily.</text>
</comment>
<dbReference type="Gene3D" id="3.20.20.140">
    <property type="entry name" value="Metal-dependent hydrolases"/>
    <property type="match status" value="1"/>
</dbReference>
<comment type="caution">
    <text evidence="3">The sequence shown here is derived from an EMBL/GenBank/DDBJ whole genome shotgun (WGS) entry which is preliminary data.</text>
</comment>
<organism evidence="3 4">
    <name type="scientific">Pacificispira spongiicola</name>
    <dbReference type="NCBI Taxonomy" id="2729598"/>
    <lineage>
        <taxon>Bacteria</taxon>
        <taxon>Pseudomonadati</taxon>
        <taxon>Pseudomonadota</taxon>
        <taxon>Alphaproteobacteria</taxon>
        <taxon>Rhodospirillales</taxon>
        <taxon>Rhodospirillaceae</taxon>
        <taxon>Pacificispira</taxon>
    </lineage>
</organism>
<gene>
    <name evidence="3" type="ORF">HH303_04065</name>
</gene>
<dbReference type="AlphaFoldDB" id="A0A7Y0HDG3"/>
<dbReference type="EMBL" id="JABBNT010000001">
    <property type="protein sequence ID" value="NMM43640.1"/>
    <property type="molecule type" value="Genomic_DNA"/>
</dbReference>
<dbReference type="InterPro" id="IPR052350">
    <property type="entry name" value="Metallo-dep_Lactonases"/>
</dbReference>
<evidence type="ECO:0000256" key="1">
    <source>
        <dbReference type="ARBA" id="ARBA00038310"/>
    </source>
</evidence>
<dbReference type="PANTHER" id="PTHR43569:SF2">
    <property type="entry name" value="AMIDOHYDROLASE-RELATED DOMAIN-CONTAINING PROTEIN"/>
    <property type="match status" value="1"/>
</dbReference>
<name>A0A7Y0HDG3_9PROT</name>
<evidence type="ECO:0000259" key="2">
    <source>
        <dbReference type="Pfam" id="PF04909"/>
    </source>
</evidence>
<dbReference type="InterPro" id="IPR006680">
    <property type="entry name" value="Amidohydro-rel"/>
</dbReference>
<proteinExistence type="inferred from homology"/>
<accession>A0A7Y0HDG3</accession>